<dbReference type="GO" id="GO:0001594">
    <property type="term" value="F:trace-amine receptor activity"/>
    <property type="evidence" value="ECO:0007669"/>
    <property type="project" value="TreeGrafter"/>
</dbReference>
<evidence type="ECO:0000313" key="12">
    <source>
        <dbReference type="Ensembl" id="ENSNMLP00000030562.1"/>
    </source>
</evidence>
<keyword evidence="7 9" id="KW-0675">Receptor</keyword>
<protein>
    <recommendedName>
        <fullName evidence="11">G-protein coupled receptors family 1 profile domain-containing protein</fullName>
    </recommendedName>
</protein>
<dbReference type="PANTHER" id="PTHR24249">
    <property type="entry name" value="HISTAMINE RECEPTOR-RELATED G-PROTEIN COUPLED RECEPTOR"/>
    <property type="match status" value="1"/>
</dbReference>
<feature type="transmembrane region" description="Helical" evidence="10">
    <location>
        <begin position="246"/>
        <end position="266"/>
    </location>
</feature>
<evidence type="ECO:0000256" key="2">
    <source>
        <dbReference type="ARBA" id="ARBA00022475"/>
    </source>
</evidence>
<feature type="transmembrane region" description="Helical" evidence="10">
    <location>
        <begin position="162"/>
        <end position="184"/>
    </location>
</feature>
<evidence type="ECO:0000313" key="13">
    <source>
        <dbReference type="Proteomes" id="UP000694523"/>
    </source>
</evidence>
<accession>A0A8C6U945</accession>
<dbReference type="Proteomes" id="UP000694523">
    <property type="component" value="Unplaced"/>
</dbReference>
<evidence type="ECO:0000256" key="7">
    <source>
        <dbReference type="ARBA" id="ARBA00023170"/>
    </source>
</evidence>
<evidence type="ECO:0000259" key="11">
    <source>
        <dbReference type="PROSITE" id="PS50262"/>
    </source>
</evidence>
<dbReference type="Pfam" id="PF00001">
    <property type="entry name" value="7tm_1"/>
    <property type="match status" value="2"/>
</dbReference>
<evidence type="ECO:0000256" key="9">
    <source>
        <dbReference type="RuleBase" id="RU000688"/>
    </source>
</evidence>
<evidence type="ECO:0000256" key="6">
    <source>
        <dbReference type="ARBA" id="ARBA00023136"/>
    </source>
</evidence>
<evidence type="ECO:0000256" key="10">
    <source>
        <dbReference type="SAM" id="Phobius"/>
    </source>
</evidence>
<dbReference type="InterPro" id="IPR017452">
    <property type="entry name" value="GPCR_Rhodpsn_7TM"/>
</dbReference>
<dbReference type="GO" id="GO:0005886">
    <property type="term" value="C:plasma membrane"/>
    <property type="evidence" value="ECO:0007669"/>
    <property type="project" value="UniProtKB-SubCell"/>
</dbReference>
<dbReference type="PANTHER" id="PTHR24249:SF381">
    <property type="entry name" value="TRACE AMINE ASSOCIATED RECEPTOR 19P-RELATED"/>
    <property type="match status" value="1"/>
</dbReference>
<dbReference type="PROSITE" id="PS50262">
    <property type="entry name" value="G_PROTEIN_RECEP_F1_2"/>
    <property type="match status" value="1"/>
</dbReference>
<proteinExistence type="inferred from homology"/>
<comment type="subcellular location">
    <subcellularLocation>
        <location evidence="1">Cell membrane</location>
        <topology evidence="1">Multi-pass membrane protein</topology>
    </subcellularLocation>
</comment>
<evidence type="ECO:0000256" key="8">
    <source>
        <dbReference type="ARBA" id="ARBA00023224"/>
    </source>
</evidence>
<feature type="transmembrane region" description="Helical" evidence="10">
    <location>
        <begin position="29"/>
        <end position="53"/>
    </location>
</feature>
<keyword evidence="5 9" id="KW-0297">G-protein coupled receptor</keyword>
<evidence type="ECO:0000256" key="4">
    <source>
        <dbReference type="ARBA" id="ARBA00022989"/>
    </source>
</evidence>
<dbReference type="Ensembl" id="ENSNMLT00000034082.1">
    <property type="protein sequence ID" value="ENSNMLP00000030562.1"/>
    <property type="gene ID" value="ENSNMLG00000019270.1"/>
</dbReference>
<sequence length="293" mass="32645">MDNEASELCFPLLLNSSCKKPQIHMSEAVSVYAVLSLLSLLITALNLLVIISIAHFRQLHSSTNFILLSLAVSDFFVGLVVIPTDAFIWKSCWLFGDLLCALYFTLAFTFLMASIVSMVFISVDRYVAICYPMHYQNIMTLKSIKIMISVLCGFLPLDADLILMFFIPICIIVVLYMRVFVVAVSQARAMRSHVTAATLQSIKSNISEIKAARNLGVLVLVFLICYCPYYIVVLSGGYMMGASLEVVLAFAMYVNSCLNPVIYALLYPWFRKAIKSIITLQILSPGSCDLMLT</sequence>
<dbReference type="AlphaFoldDB" id="A0A8C6U945"/>
<feature type="transmembrane region" description="Helical" evidence="10">
    <location>
        <begin position="65"/>
        <end position="89"/>
    </location>
</feature>
<evidence type="ECO:0000256" key="5">
    <source>
        <dbReference type="ARBA" id="ARBA00023040"/>
    </source>
</evidence>
<dbReference type="InterPro" id="IPR050569">
    <property type="entry name" value="TAAR"/>
</dbReference>
<feature type="transmembrane region" description="Helical" evidence="10">
    <location>
        <begin position="135"/>
        <end position="156"/>
    </location>
</feature>
<keyword evidence="2" id="KW-1003">Cell membrane</keyword>
<evidence type="ECO:0000256" key="3">
    <source>
        <dbReference type="ARBA" id="ARBA00022692"/>
    </source>
</evidence>
<reference evidence="12" key="1">
    <citation type="submission" date="2025-08" db="UniProtKB">
        <authorList>
            <consortium name="Ensembl"/>
        </authorList>
    </citation>
    <scope>IDENTIFICATION</scope>
</reference>
<reference evidence="12" key="2">
    <citation type="submission" date="2025-09" db="UniProtKB">
        <authorList>
            <consortium name="Ensembl"/>
        </authorList>
    </citation>
    <scope>IDENTIFICATION</scope>
</reference>
<dbReference type="PRINTS" id="PR00237">
    <property type="entry name" value="GPCRRHODOPSN"/>
</dbReference>
<feature type="transmembrane region" description="Helical" evidence="10">
    <location>
        <begin position="101"/>
        <end position="123"/>
    </location>
</feature>
<feature type="transmembrane region" description="Helical" evidence="10">
    <location>
        <begin position="215"/>
        <end position="240"/>
    </location>
</feature>
<dbReference type="Gene3D" id="1.20.1070.10">
    <property type="entry name" value="Rhodopsin 7-helix transmembrane proteins"/>
    <property type="match status" value="2"/>
</dbReference>
<evidence type="ECO:0000256" key="1">
    <source>
        <dbReference type="ARBA" id="ARBA00004651"/>
    </source>
</evidence>
<keyword evidence="13" id="KW-1185">Reference proteome</keyword>
<keyword evidence="6 10" id="KW-0472">Membrane</keyword>
<name>A0A8C6U945_9GOBI</name>
<feature type="domain" description="G-protein coupled receptors family 1 profile" evidence="11">
    <location>
        <begin position="45"/>
        <end position="263"/>
    </location>
</feature>
<organism evidence="12 13">
    <name type="scientific">Neogobius melanostomus</name>
    <name type="common">round goby</name>
    <dbReference type="NCBI Taxonomy" id="47308"/>
    <lineage>
        <taxon>Eukaryota</taxon>
        <taxon>Metazoa</taxon>
        <taxon>Chordata</taxon>
        <taxon>Craniata</taxon>
        <taxon>Vertebrata</taxon>
        <taxon>Euteleostomi</taxon>
        <taxon>Actinopterygii</taxon>
        <taxon>Neopterygii</taxon>
        <taxon>Teleostei</taxon>
        <taxon>Neoteleostei</taxon>
        <taxon>Acanthomorphata</taxon>
        <taxon>Gobiaria</taxon>
        <taxon>Gobiiformes</taxon>
        <taxon>Gobioidei</taxon>
        <taxon>Gobiidae</taxon>
        <taxon>Benthophilinae</taxon>
        <taxon>Neogobiini</taxon>
        <taxon>Neogobius</taxon>
    </lineage>
</organism>
<dbReference type="SUPFAM" id="SSF81321">
    <property type="entry name" value="Family A G protein-coupled receptor-like"/>
    <property type="match status" value="1"/>
</dbReference>
<keyword evidence="8 9" id="KW-0807">Transducer</keyword>
<dbReference type="PROSITE" id="PS00237">
    <property type="entry name" value="G_PROTEIN_RECEP_F1_1"/>
    <property type="match status" value="1"/>
</dbReference>
<keyword evidence="3 9" id="KW-0812">Transmembrane</keyword>
<dbReference type="InterPro" id="IPR000276">
    <property type="entry name" value="GPCR_Rhodpsn"/>
</dbReference>
<comment type="similarity">
    <text evidence="9">Belongs to the G-protein coupled receptor 1 family.</text>
</comment>
<keyword evidence="4 10" id="KW-1133">Transmembrane helix</keyword>